<keyword evidence="8" id="KW-0408">Iron</keyword>
<dbReference type="InterPro" id="IPR045854">
    <property type="entry name" value="NO2/SO3_Rdtase_4Fe4S_sf"/>
</dbReference>
<evidence type="ECO:0000259" key="11">
    <source>
        <dbReference type="Pfam" id="PF03460"/>
    </source>
</evidence>
<evidence type="ECO:0000256" key="3">
    <source>
        <dbReference type="ARBA" id="ARBA00010429"/>
    </source>
</evidence>
<gene>
    <name evidence="12" type="ORF">GbCGDNIH9_0909</name>
</gene>
<dbReference type="InterPro" id="IPR006067">
    <property type="entry name" value="NO2/SO3_Rdtase_4Fe4S_dom"/>
</dbReference>
<dbReference type="GO" id="GO:0000103">
    <property type="term" value="P:sulfate assimilation"/>
    <property type="evidence" value="ECO:0007669"/>
    <property type="project" value="TreeGrafter"/>
</dbReference>
<evidence type="ECO:0000256" key="2">
    <source>
        <dbReference type="ARBA" id="ARBA00001966"/>
    </source>
</evidence>
<evidence type="ECO:0000256" key="5">
    <source>
        <dbReference type="ARBA" id="ARBA00022617"/>
    </source>
</evidence>
<dbReference type="Pfam" id="PF03460">
    <property type="entry name" value="NIR_SIR_ferr"/>
    <property type="match status" value="2"/>
</dbReference>
<dbReference type="Gene3D" id="3.30.413.10">
    <property type="entry name" value="Sulfite Reductase Hemoprotein, domain 1"/>
    <property type="match status" value="2"/>
</dbReference>
<evidence type="ECO:0000256" key="8">
    <source>
        <dbReference type="ARBA" id="ARBA00023004"/>
    </source>
</evidence>
<evidence type="ECO:0000256" key="7">
    <source>
        <dbReference type="ARBA" id="ARBA00023002"/>
    </source>
</evidence>
<dbReference type="PANTHER" id="PTHR11493:SF47">
    <property type="entry name" value="SULFITE REDUCTASE [NADPH] SUBUNIT BETA"/>
    <property type="match status" value="1"/>
</dbReference>
<comment type="similarity">
    <text evidence="3">Belongs to the nitrite and sulfite reductase 4Fe-4S domain family.</text>
</comment>
<dbReference type="GO" id="GO:0051539">
    <property type="term" value="F:4 iron, 4 sulfur cluster binding"/>
    <property type="evidence" value="ECO:0007669"/>
    <property type="project" value="UniProtKB-KW"/>
</dbReference>
<dbReference type="InterPro" id="IPR006066">
    <property type="entry name" value="NO2/SO3_Rdtase_FeS/sirohaem_BS"/>
</dbReference>
<evidence type="ECO:0000256" key="6">
    <source>
        <dbReference type="ARBA" id="ARBA00022723"/>
    </source>
</evidence>
<dbReference type="PROSITE" id="PS00365">
    <property type="entry name" value="NIR_SIR"/>
    <property type="match status" value="1"/>
</dbReference>
<evidence type="ECO:0000256" key="9">
    <source>
        <dbReference type="ARBA" id="ARBA00023014"/>
    </source>
</evidence>
<evidence type="ECO:0000259" key="10">
    <source>
        <dbReference type="Pfam" id="PF01077"/>
    </source>
</evidence>
<keyword evidence="7 12" id="KW-0560">Oxidoreductase</keyword>
<dbReference type="GO" id="GO:0016002">
    <property type="term" value="F:sulfite reductase activity"/>
    <property type="evidence" value="ECO:0007669"/>
    <property type="project" value="TreeGrafter"/>
</dbReference>
<dbReference type="PRINTS" id="PR00397">
    <property type="entry name" value="SIROHAEM"/>
</dbReference>
<keyword evidence="5" id="KW-0349">Heme</keyword>
<evidence type="ECO:0000256" key="1">
    <source>
        <dbReference type="ARBA" id="ARBA00001929"/>
    </source>
</evidence>
<evidence type="ECO:0000313" key="12">
    <source>
        <dbReference type="EMBL" id="APH54165.1"/>
    </source>
</evidence>
<evidence type="ECO:0000256" key="4">
    <source>
        <dbReference type="ARBA" id="ARBA00022485"/>
    </source>
</evidence>
<dbReference type="EC" id="1.8.7.1" evidence="12"/>
<dbReference type="GO" id="GO:0050311">
    <property type="term" value="F:sulfite reductase (ferredoxin) activity"/>
    <property type="evidence" value="ECO:0007669"/>
    <property type="project" value="UniProtKB-EC"/>
</dbReference>
<dbReference type="Gene3D" id="3.90.480.10">
    <property type="entry name" value="Sulfite Reductase Hemoprotein,Domain 2"/>
    <property type="match status" value="1"/>
</dbReference>
<dbReference type="SUPFAM" id="SSF56014">
    <property type="entry name" value="Nitrite and sulphite reductase 4Fe-4S domain-like"/>
    <property type="match status" value="2"/>
</dbReference>
<keyword evidence="9" id="KW-0411">Iron-sulfur</keyword>
<feature type="domain" description="Nitrite/Sulfite reductase ferredoxin-like" evidence="11">
    <location>
        <begin position="69"/>
        <end position="129"/>
    </location>
</feature>
<proteinExistence type="inferred from homology"/>
<dbReference type="AlphaFoldDB" id="A0AAC9KDR3"/>
<dbReference type="GO" id="GO:0046872">
    <property type="term" value="F:metal ion binding"/>
    <property type="evidence" value="ECO:0007669"/>
    <property type="project" value="UniProtKB-KW"/>
</dbReference>
<keyword evidence="4" id="KW-0004">4Fe-4S</keyword>
<organism evidence="12 13">
    <name type="scientific">Granulibacter bethesdensis</name>
    <dbReference type="NCBI Taxonomy" id="364410"/>
    <lineage>
        <taxon>Bacteria</taxon>
        <taxon>Pseudomonadati</taxon>
        <taxon>Pseudomonadota</taxon>
        <taxon>Alphaproteobacteria</taxon>
        <taxon>Acetobacterales</taxon>
        <taxon>Acetobacteraceae</taxon>
        <taxon>Granulibacter</taxon>
    </lineage>
</organism>
<dbReference type="NCBIfam" id="NF010029">
    <property type="entry name" value="PRK13504.1"/>
    <property type="match status" value="1"/>
</dbReference>
<feature type="domain" description="Nitrite/sulphite reductase 4Fe-4S" evidence="10">
    <location>
        <begin position="472"/>
        <end position="562"/>
    </location>
</feature>
<dbReference type="SUPFAM" id="SSF55124">
    <property type="entry name" value="Nitrite/Sulfite reductase N-terminal domain-like"/>
    <property type="match status" value="2"/>
</dbReference>
<evidence type="ECO:0000313" key="13">
    <source>
        <dbReference type="Proteomes" id="UP000182373"/>
    </source>
</evidence>
<dbReference type="Proteomes" id="UP000182373">
    <property type="component" value="Chromosome"/>
</dbReference>
<dbReference type="InterPro" id="IPR005117">
    <property type="entry name" value="NiRdtase/SiRdtase_haem-b_fer"/>
</dbReference>
<keyword evidence="6" id="KW-0479">Metal-binding</keyword>
<dbReference type="Pfam" id="PF01077">
    <property type="entry name" value="NIR_SIR"/>
    <property type="match status" value="2"/>
</dbReference>
<comment type="cofactor">
    <cofactor evidence="2">
        <name>[4Fe-4S] cluster</name>
        <dbReference type="ChEBI" id="CHEBI:49883"/>
    </cofactor>
</comment>
<accession>A0AAC9KDR3</accession>
<dbReference type="GO" id="GO:0020037">
    <property type="term" value="F:heme binding"/>
    <property type="evidence" value="ECO:0007669"/>
    <property type="project" value="InterPro"/>
</dbReference>
<comment type="cofactor">
    <cofactor evidence="1">
        <name>siroheme</name>
        <dbReference type="ChEBI" id="CHEBI:60052"/>
    </cofactor>
</comment>
<dbReference type="RefSeq" id="WP_072572281.1">
    <property type="nucleotide sequence ID" value="NZ_CP018191.1"/>
</dbReference>
<dbReference type="PANTHER" id="PTHR11493">
    <property type="entry name" value="SULFITE REDUCTASE [NADPH] SUBUNIT BETA-RELATED"/>
    <property type="match status" value="1"/>
</dbReference>
<dbReference type="EMBL" id="CP018191">
    <property type="protein sequence ID" value="APH54165.1"/>
    <property type="molecule type" value="Genomic_DNA"/>
</dbReference>
<reference evidence="13" key="1">
    <citation type="submission" date="2016-11" db="EMBL/GenBank/DDBJ databases">
        <title>Comparative genomic and phenotypic analysis of Granulibacter bethesdensis clinical isolates from patients with chronic granulomatous disease.</title>
        <authorList>
            <person name="Zarember K.A."/>
            <person name="Porcella S.F."/>
            <person name="Chu J."/>
            <person name="Ding L."/>
            <person name="Dahlstrom E."/>
            <person name="Barbian K."/>
            <person name="Martens C."/>
            <person name="Sykora L."/>
            <person name="Kramer S."/>
            <person name="Pettinato A.M."/>
            <person name="Hong H."/>
            <person name="Wald G."/>
            <person name="Berg L.J."/>
            <person name="Rogge L.S."/>
            <person name="Greenberg D.E."/>
            <person name="Falcone E.L."/>
            <person name="Neves J.F."/>
            <person name="Simoes M.J."/>
            <person name="Casal M."/>
            <person name="Rodriguez-Lopez F.C."/>
            <person name="Zelazny A."/>
            <person name="Gallin J.I."/>
            <person name="Holland S.M."/>
        </authorList>
    </citation>
    <scope>NUCLEOTIDE SEQUENCE [LARGE SCALE GENOMIC DNA]</scope>
    <source>
        <strain evidence="13">NIH9.1</strain>
    </source>
</reference>
<feature type="domain" description="Nitrite/sulphite reductase 4Fe-4S" evidence="10">
    <location>
        <begin position="172"/>
        <end position="326"/>
    </location>
</feature>
<dbReference type="InterPro" id="IPR036136">
    <property type="entry name" value="Nit/Sulf_reduc_fer-like_dom_sf"/>
</dbReference>
<dbReference type="GO" id="GO:0009337">
    <property type="term" value="C:sulfite reductase complex (NADPH)"/>
    <property type="evidence" value="ECO:0007669"/>
    <property type="project" value="TreeGrafter"/>
</dbReference>
<name>A0AAC9KDR3_9PROT</name>
<dbReference type="InterPro" id="IPR045169">
    <property type="entry name" value="NO2/SO3_Rdtase_4Fe4S_prot"/>
</dbReference>
<protein>
    <submittedName>
        <fullName evidence="12">Sulfite reductase (Ferredoxin)</fullName>
        <ecNumber evidence="12">1.8.7.1</ecNumber>
    </submittedName>
</protein>
<feature type="domain" description="Nitrite/Sulfite reductase ferredoxin-like" evidence="11">
    <location>
        <begin position="345"/>
        <end position="413"/>
    </location>
</feature>
<sequence>MDGTVSPKRSGVELLKETSHGLRGRLAEELAEGGLQVSEDGYNLLKFHGSYEQFDRDTATARKQQKLEKEYSFMLRVRMPGGRMTAAQYLALDGLADEYSNGTLRITTRQAIQFHGIIKGNLKPTIAAINRTLLTTQAACGDVVRNVTTTPAPIRDAVHARLEADASFLSRALLPKTHAYHEIFLDEAARADLGTEAEEEPLYGETYLPRKFKIGIATPSDNTIDVLTNDLGIIPIFEGDTLLGYNMAVGGGLGMTHNKPETYPRLGTVIGSVGPDELLAGVEAVIRLQRDYGDRFNRRRARLKYVVDDRGVDWVKAELVTYFGKPFAEPLPMEPFRMPELLGWHEQGDGRLWLGIPVPSGRIADTDAVHLRRAIREIVQTYQVNVTMTGQQDLFLVDVDPAHRNAIEAHLRDAGVTLTEDLTPLARWTLACPALPTCGLALTEAERVRDPMVAGLEQVLDRHGLKNERISLRITGCPNGCARTYAGDIGLVGRMPGHYAIYVGGDFEGTRLSFRLLDRIKEEQIEPTLDRLFAAFARDRQAEEGFGDFCTRVGAEALLQLLPAGHA</sequence>